<evidence type="ECO:0000256" key="3">
    <source>
        <dbReference type="ARBA" id="ARBA00023054"/>
    </source>
</evidence>
<keyword evidence="3" id="KW-0175">Coiled coil</keyword>
<organism evidence="9 10">
    <name type="scientific">Dunaliella salina</name>
    <name type="common">Green alga</name>
    <name type="synonym">Protococcus salinus</name>
    <dbReference type="NCBI Taxonomy" id="3046"/>
    <lineage>
        <taxon>Eukaryota</taxon>
        <taxon>Viridiplantae</taxon>
        <taxon>Chlorophyta</taxon>
        <taxon>core chlorophytes</taxon>
        <taxon>Chlorophyceae</taxon>
        <taxon>CS clade</taxon>
        <taxon>Chlamydomonadales</taxon>
        <taxon>Dunaliellaceae</taxon>
        <taxon>Dunaliella</taxon>
    </lineage>
</organism>
<sequence>MQGGGAECPDCVVVCTHAFTSHIDEAELISQLHYVSGGHHILLQRVETGQPTYQFLFPLEDALTTEYATVLYSHFLGSEFMRKDFVLKQTPSPTTLVPPAPPNPESGQQCPATVLVDPGPAAPPDCGRPPEADNNDNDHDDDDRAEHDPSETRKKTSMEHDPSETRKKTDISLQELSKYFHLTIAEASKALNLSGTSLKKICRKYGLERWPHRKVTSVNNKMARAIGPQHPS</sequence>
<gene>
    <name evidence="9" type="ORF">DUNSADRAFT_7495</name>
</gene>
<dbReference type="InterPro" id="IPR044607">
    <property type="entry name" value="RKD-like"/>
</dbReference>
<evidence type="ECO:0000256" key="4">
    <source>
        <dbReference type="ARBA" id="ARBA00023125"/>
    </source>
</evidence>
<feature type="compositionally biased region" description="Basic and acidic residues" evidence="7">
    <location>
        <begin position="142"/>
        <end position="170"/>
    </location>
</feature>
<keyword evidence="10" id="KW-1185">Reference proteome</keyword>
<dbReference type="Pfam" id="PF02042">
    <property type="entry name" value="RWP-RK"/>
    <property type="match status" value="1"/>
</dbReference>
<comment type="caution">
    <text evidence="9">The sequence shown here is derived from an EMBL/GenBank/DDBJ whole genome shotgun (WGS) entry which is preliminary data.</text>
</comment>
<dbReference type="EMBL" id="MU069708">
    <property type="protein sequence ID" value="KAF5835368.1"/>
    <property type="molecule type" value="Genomic_DNA"/>
</dbReference>
<evidence type="ECO:0000256" key="2">
    <source>
        <dbReference type="ARBA" id="ARBA00023015"/>
    </source>
</evidence>
<name>A0ABQ7GL77_DUNSA</name>
<evidence type="ECO:0000256" key="5">
    <source>
        <dbReference type="ARBA" id="ARBA00023163"/>
    </source>
</evidence>
<accession>A0ABQ7GL77</accession>
<evidence type="ECO:0000313" key="9">
    <source>
        <dbReference type="EMBL" id="KAF5835368.1"/>
    </source>
</evidence>
<evidence type="ECO:0000259" key="8">
    <source>
        <dbReference type="PROSITE" id="PS51519"/>
    </source>
</evidence>
<dbReference type="Proteomes" id="UP000815325">
    <property type="component" value="Unassembled WGS sequence"/>
</dbReference>
<comment type="function">
    <text evidence="1">Putative transcription factor.</text>
</comment>
<dbReference type="PANTHER" id="PTHR46373">
    <property type="entry name" value="PROTEIN RKD4"/>
    <property type="match status" value="1"/>
</dbReference>
<proteinExistence type="predicted"/>
<keyword evidence="6" id="KW-0539">Nucleus</keyword>
<reference evidence="9" key="1">
    <citation type="submission" date="2017-08" db="EMBL/GenBank/DDBJ databases">
        <authorList>
            <person name="Polle J.E."/>
            <person name="Barry K."/>
            <person name="Cushman J."/>
            <person name="Schmutz J."/>
            <person name="Tran D."/>
            <person name="Hathwaick L.T."/>
            <person name="Yim W.C."/>
            <person name="Jenkins J."/>
            <person name="Mckie-Krisberg Z.M."/>
            <person name="Prochnik S."/>
            <person name="Lindquist E."/>
            <person name="Dockter R.B."/>
            <person name="Adam C."/>
            <person name="Molina H."/>
            <person name="Bunkerborg J."/>
            <person name="Jin E."/>
            <person name="Buchheim M."/>
            <person name="Magnuson J."/>
        </authorList>
    </citation>
    <scope>NUCLEOTIDE SEQUENCE</scope>
    <source>
        <strain evidence="9">CCAP 19/18</strain>
    </source>
</reference>
<evidence type="ECO:0000256" key="1">
    <source>
        <dbReference type="ARBA" id="ARBA00004049"/>
    </source>
</evidence>
<keyword evidence="4" id="KW-0238">DNA-binding</keyword>
<keyword evidence="5" id="KW-0804">Transcription</keyword>
<protein>
    <submittedName>
        <fullName evidence="9">RWP-RK domain-containing protein</fullName>
    </submittedName>
</protein>
<feature type="region of interest" description="Disordered" evidence="7">
    <location>
        <begin position="92"/>
        <end position="170"/>
    </location>
</feature>
<dbReference type="PROSITE" id="PS51519">
    <property type="entry name" value="RWP_RK"/>
    <property type="match status" value="1"/>
</dbReference>
<dbReference type="InterPro" id="IPR003035">
    <property type="entry name" value="RWP-RK_dom"/>
</dbReference>
<evidence type="ECO:0000256" key="6">
    <source>
        <dbReference type="ARBA" id="ARBA00023242"/>
    </source>
</evidence>
<feature type="domain" description="RWP-RK" evidence="8">
    <location>
        <begin position="153"/>
        <end position="232"/>
    </location>
</feature>
<dbReference type="PANTHER" id="PTHR46373:SF2">
    <property type="entry name" value="RWP-RK DOMAIN-CONTAINING PROTEIN"/>
    <property type="match status" value="1"/>
</dbReference>
<evidence type="ECO:0000256" key="7">
    <source>
        <dbReference type="SAM" id="MobiDB-lite"/>
    </source>
</evidence>
<evidence type="ECO:0000313" key="10">
    <source>
        <dbReference type="Proteomes" id="UP000815325"/>
    </source>
</evidence>
<keyword evidence="2" id="KW-0805">Transcription regulation</keyword>